<feature type="compositionally biased region" description="Basic and acidic residues" evidence="1">
    <location>
        <begin position="155"/>
        <end position="173"/>
    </location>
</feature>
<organism evidence="3 4">
    <name type="scientific">Streptomyces flavidovirens</name>
    <dbReference type="NCBI Taxonomy" id="67298"/>
    <lineage>
        <taxon>Bacteria</taxon>
        <taxon>Bacillati</taxon>
        <taxon>Actinomycetota</taxon>
        <taxon>Actinomycetes</taxon>
        <taxon>Kitasatosporales</taxon>
        <taxon>Streptomycetaceae</taxon>
        <taxon>Streptomyces</taxon>
    </lineage>
</organism>
<dbReference type="RefSeq" id="WP_387896202.1">
    <property type="nucleotide sequence ID" value="NZ_JBIAPK010000005.1"/>
</dbReference>
<reference evidence="3 4" key="1">
    <citation type="submission" date="2024-10" db="EMBL/GenBank/DDBJ databases">
        <title>The Natural Products Discovery Center: Release of the First 8490 Sequenced Strains for Exploring Actinobacteria Biosynthetic Diversity.</title>
        <authorList>
            <person name="Kalkreuter E."/>
            <person name="Kautsar S.A."/>
            <person name="Yang D."/>
            <person name="Bader C.D."/>
            <person name="Teijaro C.N."/>
            <person name="Fluegel L."/>
            <person name="Davis C.M."/>
            <person name="Simpson J.R."/>
            <person name="Lauterbach L."/>
            <person name="Steele A.D."/>
            <person name="Gui C."/>
            <person name="Meng S."/>
            <person name="Li G."/>
            <person name="Viehrig K."/>
            <person name="Ye F."/>
            <person name="Su P."/>
            <person name="Kiefer A.F."/>
            <person name="Nichols A."/>
            <person name="Cepeda A.J."/>
            <person name="Yan W."/>
            <person name="Fan B."/>
            <person name="Jiang Y."/>
            <person name="Adhikari A."/>
            <person name="Zheng C.-J."/>
            <person name="Schuster L."/>
            <person name="Cowan T.M."/>
            <person name="Smanski M.J."/>
            <person name="Chevrette M.G."/>
            <person name="De Carvalho L.P.S."/>
            <person name="Shen B."/>
        </authorList>
    </citation>
    <scope>NUCLEOTIDE SEQUENCE [LARGE SCALE GENOMIC DNA]</scope>
    <source>
        <strain evidence="3 4">NPDC003029</strain>
    </source>
</reference>
<feature type="compositionally biased region" description="Basic and acidic residues" evidence="1">
    <location>
        <begin position="90"/>
        <end position="99"/>
    </location>
</feature>
<sequence length="173" mass="17700">MSTRTRTRTRSAAVASGFAALALFASACSGGSGGTDSGSDGTSKGSGTNAGKASDDAAKHRKCLRDNGLDVADPKPGQDERGMTISGDGMSKEAMEKALKACAGKGGPGSAGGGITQADKDKMIKHAQCMRENGYNMPDPKFDGGMTEAMPMPKGAEKEKFEKANKACESIVR</sequence>
<dbReference type="Proteomes" id="UP001601976">
    <property type="component" value="Unassembled WGS sequence"/>
</dbReference>
<keyword evidence="2" id="KW-0732">Signal</keyword>
<evidence type="ECO:0000256" key="2">
    <source>
        <dbReference type="SAM" id="SignalP"/>
    </source>
</evidence>
<feature type="signal peptide" evidence="2">
    <location>
        <begin position="1"/>
        <end position="27"/>
    </location>
</feature>
<gene>
    <name evidence="3" type="ORF">ACFYWW_18805</name>
</gene>
<keyword evidence="4" id="KW-1185">Reference proteome</keyword>
<feature type="region of interest" description="Disordered" evidence="1">
    <location>
        <begin position="132"/>
        <end position="173"/>
    </location>
</feature>
<feature type="region of interest" description="Disordered" evidence="1">
    <location>
        <begin position="30"/>
        <end position="117"/>
    </location>
</feature>
<evidence type="ECO:0008006" key="5">
    <source>
        <dbReference type="Google" id="ProtNLM"/>
    </source>
</evidence>
<evidence type="ECO:0000256" key="1">
    <source>
        <dbReference type="SAM" id="MobiDB-lite"/>
    </source>
</evidence>
<feature type="compositionally biased region" description="Low complexity" evidence="1">
    <location>
        <begin position="37"/>
        <end position="47"/>
    </location>
</feature>
<accession>A0ABW6RGW7</accession>
<feature type="chain" id="PRO_5046559383" description="Lipoprotein" evidence="2">
    <location>
        <begin position="28"/>
        <end position="173"/>
    </location>
</feature>
<evidence type="ECO:0000313" key="4">
    <source>
        <dbReference type="Proteomes" id="UP001601976"/>
    </source>
</evidence>
<name>A0ABW6RGW7_9ACTN</name>
<dbReference type="PROSITE" id="PS51257">
    <property type="entry name" value="PROKAR_LIPOPROTEIN"/>
    <property type="match status" value="1"/>
</dbReference>
<feature type="compositionally biased region" description="Gly residues" evidence="1">
    <location>
        <begin position="104"/>
        <end position="115"/>
    </location>
</feature>
<proteinExistence type="predicted"/>
<protein>
    <recommendedName>
        <fullName evidence="5">Lipoprotein</fullName>
    </recommendedName>
</protein>
<dbReference type="EMBL" id="JBIAPK010000005">
    <property type="protein sequence ID" value="MFF3340760.1"/>
    <property type="molecule type" value="Genomic_DNA"/>
</dbReference>
<feature type="compositionally biased region" description="Basic and acidic residues" evidence="1">
    <location>
        <begin position="53"/>
        <end position="82"/>
    </location>
</feature>
<evidence type="ECO:0000313" key="3">
    <source>
        <dbReference type="EMBL" id="MFF3340760.1"/>
    </source>
</evidence>
<comment type="caution">
    <text evidence="3">The sequence shown here is derived from an EMBL/GenBank/DDBJ whole genome shotgun (WGS) entry which is preliminary data.</text>
</comment>